<protein>
    <submittedName>
        <fullName evidence="1">Uncharacterized protein</fullName>
    </submittedName>
</protein>
<name>A0A2P0VMK1_9VIRU</name>
<evidence type="ECO:0000313" key="1">
    <source>
        <dbReference type="EMBL" id="AUF82125.1"/>
    </source>
</evidence>
<organism evidence="1">
    <name type="scientific">Tetraselmis virus 1</name>
    <dbReference type="NCBI Taxonomy" id="2060617"/>
    <lineage>
        <taxon>Viruses</taxon>
        <taxon>Varidnaviria</taxon>
        <taxon>Bamfordvirae</taxon>
        <taxon>Nucleocytoviricota</taxon>
        <taxon>Megaviricetes</taxon>
        <taxon>Imitervirales</taxon>
        <taxon>Allomimiviridae</taxon>
        <taxon>Oceanusvirus</taxon>
        <taxon>Oceanusvirus kaneohense</taxon>
    </lineage>
</organism>
<gene>
    <name evidence="1" type="ORF">TetV_033</name>
</gene>
<proteinExistence type="predicted"/>
<sequence length="71" mass="8598">MDIKCLKTMEKQYQEIASRQKSSFTRNLEKFNKDYVKKFQVKTQTLSLESIERKEIKKEEPRRHSSPDRFG</sequence>
<keyword evidence="2" id="KW-1185">Reference proteome</keyword>
<dbReference type="Proteomes" id="UP000244773">
    <property type="component" value="Segment"/>
</dbReference>
<dbReference type="EMBL" id="KY322437">
    <property type="protein sequence ID" value="AUF82125.1"/>
    <property type="molecule type" value="Genomic_DNA"/>
</dbReference>
<accession>A0A2P0VMK1</accession>
<evidence type="ECO:0000313" key="2">
    <source>
        <dbReference type="Proteomes" id="UP000244773"/>
    </source>
</evidence>
<reference evidence="1" key="1">
    <citation type="journal article" date="2018" name="Virology">
        <title>A giant virus infecting green algae encodes key fermentation genes.</title>
        <authorList>
            <person name="Schvarcz C.R."/>
            <person name="Steward G.F."/>
        </authorList>
    </citation>
    <scope>NUCLEOTIDE SEQUENCE [LARGE SCALE GENOMIC DNA]</scope>
</reference>